<accession>A0A0A8XS77</accession>
<sequence>MLWGSTNIRNHSLQCNHAHRAAKISILHLILFIQRQQKYWRSYRNRGRCDLDAINPCARSGAPNKCDELQIIQSNA</sequence>
<dbReference type="EMBL" id="GBRH01282345">
    <property type="protein sequence ID" value="JAD15550.1"/>
    <property type="molecule type" value="Transcribed_RNA"/>
</dbReference>
<name>A0A0A8XS77_ARUDO</name>
<proteinExistence type="predicted"/>
<organism evidence="1">
    <name type="scientific">Arundo donax</name>
    <name type="common">Giant reed</name>
    <name type="synonym">Donax arundinaceus</name>
    <dbReference type="NCBI Taxonomy" id="35708"/>
    <lineage>
        <taxon>Eukaryota</taxon>
        <taxon>Viridiplantae</taxon>
        <taxon>Streptophyta</taxon>
        <taxon>Embryophyta</taxon>
        <taxon>Tracheophyta</taxon>
        <taxon>Spermatophyta</taxon>
        <taxon>Magnoliopsida</taxon>
        <taxon>Liliopsida</taxon>
        <taxon>Poales</taxon>
        <taxon>Poaceae</taxon>
        <taxon>PACMAD clade</taxon>
        <taxon>Arundinoideae</taxon>
        <taxon>Arundineae</taxon>
        <taxon>Arundo</taxon>
    </lineage>
</organism>
<reference evidence="1" key="2">
    <citation type="journal article" date="2015" name="Data Brief">
        <title>Shoot transcriptome of the giant reed, Arundo donax.</title>
        <authorList>
            <person name="Barrero R.A."/>
            <person name="Guerrero F.D."/>
            <person name="Moolhuijzen P."/>
            <person name="Goolsby J.A."/>
            <person name="Tidwell J."/>
            <person name="Bellgard S.E."/>
            <person name="Bellgard M.I."/>
        </authorList>
    </citation>
    <scope>NUCLEOTIDE SEQUENCE</scope>
    <source>
        <tissue evidence="1">Shoot tissue taken approximately 20 cm above the soil surface</tissue>
    </source>
</reference>
<dbReference type="AlphaFoldDB" id="A0A0A8XS77"/>
<evidence type="ECO:0000313" key="1">
    <source>
        <dbReference type="EMBL" id="JAD15550.1"/>
    </source>
</evidence>
<reference evidence="1" key="1">
    <citation type="submission" date="2014-09" db="EMBL/GenBank/DDBJ databases">
        <authorList>
            <person name="Magalhaes I.L.F."/>
            <person name="Oliveira U."/>
            <person name="Santos F.R."/>
            <person name="Vidigal T.H.D.A."/>
            <person name="Brescovit A.D."/>
            <person name="Santos A.J."/>
        </authorList>
    </citation>
    <scope>NUCLEOTIDE SEQUENCE</scope>
    <source>
        <tissue evidence="1">Shoot tissue taken approximately 20 cm above the soil surface</tissue>
    </source>
</reference>
<protein>
    <submittedName>
        <fullName evidence="1">Uncharacterized protein</fullName>
    </submittedName>
</protein>